<evidence type="ECO:0000313" key="3">
    <source>
        <dbReference type="Proteomes" id="UP000799757"/>
    </source>
</evidence>
<organism evidence="2 3">
    <name type="scientific">Melanomma pulvis-pyrius CBS 109.77</name>
    <dbReference type="NCBI Taxonomy" id="1314802"/>
    <lineage>
        <taxon>Eukaryota</taxon>
        <taxon>Fungi</taxon>
        <taxon>Dikarya</taxon>
        <taxon>Ascomycota</taxon>
        <taxon>Pezizomycotina</taxon>
        <taxon>Dothideomycetes</taxon>
        <taxon>Pleosporomycetidae</taxon>
        <taxon>Pleosporales</taxon>
        <taxon>Melanommataceae</taxon>
        <taxon>Melanomma</taxon>
    </lineage>
</organism>
<accession>A0A6A6X0F1</accession>
<proteinExistence type="predicted"/>
<sequence length="198" mass="21545">MKIAMPRRAHHARRAPHTASAASPADVRAVIAVHLLQDTPACHHNRIPIRMCTARTQACKSSSTSTAPGHSTARSYGKYGQPIIYFSPPRPHSPASMHFSAARPRPAWPSTSNAARRCAIVQFRQPTEQDACRRVYCHRQPLTIAATRLLLPASVTESFSTGRARQTCRGTCGHVVMPDDEGDVRSEASVASLISCRG</sequence>
<dbReference type="EMBL" id="MU002122">
    <property type="protein sequence ID" value="KAF2789665.1"/>
    <property type="molecule type" value="Genomic_DNA"/>
</dbReference>
<protein>
    <submittedName>
        <fullName evidence="2">Uncharacterized protein</fullName>
    </submittedName>
</protein>
<dbReference type="Proteomes" id="UP000799757">
    <property type="component" value="Unassembled WGS sequence"/>
</dbReference>
<evidence type="ECO:0000313" key="2">
    <source>
        <dbReference type="EMBL" id="KAF2789665.1"/>
    </source>
</evidence>
<feature type="compositionally biased region" description="Basic residues" evidence="1">
    <location>
        <begin position="1"/>
        <end position="16"/>
    </location>
</feature>
<keyword evidence="3" id="KW-1185">Reference proteome</keyword>
<evidence type="ECO:0000256" key="1">
    <source>
        <dbReference type="SAM" id="MobiDB-lite"/>
    </source>
</evidence>
<reference evidence="2" key="1">
    <citation type="journal article" date="2020" name="Stud. Mycol.">
        <title>101 Dothideomycetes genomes: a test case for predicting lifestyles and emergence of pathogens.</title>
        <authorList>
            <person name="Haridas S."/>
            <person name="Albert R."/>
            <person name="Binder M."/>
            <person name="Bloem J."/>
            <person name="Labutti K."/>
            <person name="Salamov A."/>
            <person name="Andreopoulos B."/>
            <person name="Baker S."/>
            <person name="Barry K."/>
            <person name="Bills G."/>
            <person name="Bluhm B."/>
            <person name="Cannon C."/>
            <person name="Castanera R."/>
            <person name="Culley D."/>
            <person name="Daum C."/>
            <person name="Ezra D."/>
            <person name="Gonzalez J."/>
            <person name="Henrissat B."/>
            <person name="Kuo A."/>
            <person name="Liang C."/>
            <person name="Lipzen A."/>
            <person name="Lutzoni F."/>
            <person name="Magnuson J."/>
            <person name="Mondo S."/>
            <person name="Nolan M."/>
            <person name="Ohm R."/>
            <person name="Pangilinan J."/>
            <person name="Park H.-J."/>
            <person name="Ramirez L."/>
            <person name="Alfaro M."/>
            <person name="Sun H."/>
            <person name="Tritt A."/>
            <person name="Yoshinaga Y."/>
            <person name="Zwiers L.-H."/>
            <person name="Turgeon B."/>
            <person name="Goodwin S."/>
            <person name="Spatafora J."/>
            <person name="Crous P."/>
            <person name="Grigoriev I."/>
        </authorList>
    </citation>
    <scope>NUCLEOTIDE SEQUENCE</scope>
    <source>
        <strain evidence="2">CBS 109.77</strain>
    </source>
</reference>
<dbReference type="AlphaFoldDB" id="A0A6A6X0F1"/>
<feature type="region of interest" description="Disordered" evidence="1">
    <location>
        <begin position="1"/>
        <end position="24"/>
    </location>
</feature>
<gene>
    <name evidence="2" type="ORF">K505DRAFT_420327</name>
</gene>
<name>A0A6A6X0F1_9PLEO</name>